<dbReference type="SMART" id="SM00257">
    <property type="entry name" value="LysM"/>
    <property type="match status" value="2"/>
</dbReference>
<dbReference type="OrthoDB" id="5985073at2759"/>
<name>A0A1Y1WDQ9_9FUNG</name>
<dbReference type="Gene3D" id="3.10.350.10">
    <property type="entry name" value="LysM domain"/>
    <property type="match status" value="2"/>
</dbReference>
<evidence type="ECO:0000256" key="2">
    <source>
        <dbReference type="ARBA" id="ARBA00023026"/>
    </source>
</evidence>
<dbReference type="Proteomes" id="UP000193922">
    <property type="component" value="Unassembled WGS sequence"/>
</dbReference>
<feature type="domain" description="LysM" evidence="3">
    <location>
        <begin position="164"/>
        <end position="208"/>
    </location>
</feature>
<dbReference type="InterPro" id="IPR018392">
    <property type="entry name" value="LysM"/>
</dbReference>
<protein>
    <submittedName>
        <fullName evidence="4">LysM-domain-containing protein</fullName>
    </submittedName>
</protein>
<keyword evidence="5" id="KW-1185">Reference proteome</keyword>
<evidence type="ECO:0000313" key="5">
    <source>
        <dbReference type="Proteomes" id="UP000193922"/>
    </source>
</evidence>
<gene>
    <name evidence="4" type="ORF">DL89DRAFT_266643</name>
</gene>
<organism evidence="4 5">
    <name type="scientific">Linderina pennispora</name>
    <dbReference type="NCBI Taxonomy" id="61395"/>
    <lineage>
        <taxon>Eukaryota</taxon>
        <taxon>Fungi</taxon>
        <taxon>Fungi incertae sedis</taxon>
        <taxon>Zoopagomycota</taxon>
        <taxon>Kickxellomycotina</taxon>
        <taxon>Kickxellomycetes</taxon>
        <taxon>Kickxellales</taxon>
        <taxon>Kickxellaceae</taxon>
        <taxon>Linderina</taxon>
    </lineage>
</organism>
<dbReference type="CDD" id="cd00118">
    <property type="entry name" value="LysM"/>
    <property type="match status" value="3"/>
</dbReference>
<dbReference type="PROSITE" id="PS51782">
    <property type="entry name" value="LYSM"/>
    <property type="match status" value="2"/>
</dbReference>
<keyword evidence="2" id="KW-0843">Virulence</keyword>
<proteinExistence type="predicted"/>
<dbReference type="GO" id="GO:0008061">
    <property type="term" value="F:chitin binding"/>
    <property type="evidence" value="ECO:0007669"/>
    <property type="project" value="UniProtKB-KW"/>
</dbReference>
<keyword evidence="1" id="KW-0147">Chitin-binding</keyword>
<evidence type="ECO:0000313" key="4">
    <source>
        <dbReference type="EMBL" id="ORX71667.1"/>
    </source>
</evidence>
<feature type="non-terminal residue" evidence="4">
    <location>
        <position position="298"/>
    </location>
</feature>
<comment type="caution">
    <text evidence="4">The sequence shown here is derived from an EMBL/GenBank/DDBJ whole genome shotgun (WGS) entry which is preliminary data.</text>
</comment>
<dbReference type="SUPFAM" id="SSF54106">
    <property type="entry name" value="LysM domain"/>
    <property type="match status" value="2"/>
</dbReference>
<dbReference type="InterPro" id="IPR036779">
    <property type="entry name" value="LysM_dom_sf"/>
</dbReference>
<dbReference type="STRING" id="61395.A0A1Y1WDQ9"/>
<evidence type="ECO:0000259" key="3">
    <source>
        <dbReference type="PROSITE" id="PS51782"/>
    </source>
</evidence>
<sequence length="298" mass="31241">MNAGSASVLSTDAPALSGAEPLASEYDLALSAAVTVLAADASSYDNPESLTFDPESLAFDPRPHPFESIRAELTALPLSLSSSIKQPALPAEIVPPSNSCQIYTLKPGDSCWLIARTNSITMEQLAAWNPDMSCMRLLIGQRVCVSPPSNSIGPSPTQPGNACREYVVKSGDSCWYIGASIGISLEQLQAYNPGLNCQGLQVGQRLCLPSGSSGSPTGSVTPTPTTPSIPVAPSSCKLYTVVSGDSCYDISLRTQVYLVDLLSPSINKLAPDDKGVCAWHRIRSGETCTSIGQPYGIG</sequence>
<dbReference type="InterPro" id="IPR052210">
    <property type="entry name" value="LysM1-like"/>
</dbReference>
<dbReference type="Pfam" id="PF01476">
    <property type="entry name" value="LysM"/>
    <property type="match status" value="3"/>
</dbReference>
<dbReference type="EMBL" id="MCFD01000004">
    <property type="protein sequence ID" value="ORX71667.1"/>
    <property type="molecule type" value="Genomic_DNA"/>
</dbReference>
<evidence type="ECO:0000256" key="1">
    <source>
        <dbReference type="ARBA" id="ARBA00022669"/>
    </source>
</evidence>
<dbReference type="RefSeq" id="XP_040745182.1">
    <property type="nucleotide sequence ID" value="XM_040887157.1"/>
</dbReference>
<accession>A0A1Y1WDQ9</accession>
<dbReference type="PANTHER" id="PTHR34997">
    <property type="entry name" value="AM15"/>
    <property type="match status" value="1"/>
</dbReference>
<reference evidence="4 5" key="1">
    <citation type="submission" date="2016-07" db="EMBL/GenBank/DDBJ databases">
        <title>Pervasive Adenine N6-methylation of Active Genes in Fungi.</title>
        <authorList>
            <consortium name="DOE Joint Genome Institute"/>
            <person name="Mondo S.J."/>
            <person name="Dannebaum R.O."/>
            <person name="Kuo R.C."/>
            <person name="Labutti K."/>
            <person name="Haridas S."/>
            <person name="Kuo A."/>
            <person name="Salamov A."/>
            <person name="Ahrendt S.R."/>
            <person name="Lipzen A."/>
            <person name="Sullivan W."/>
            <person name="Andreopoulos W.B."/>
            <person name="Clum A."/>
            <person name="Lindquist E."/>
            <person name="Daum C."/>
            <person name="Ramamoorthy G.K."/>
            <person name="Gryganskyi A."/>
            <person name="Culley D."/>
            <person name="Magnuson J.K."/>
            <person name="James T.Y."/>
            <person name="O'Malley M.A."/>
            <person name="Stajich J.E."/>
            <person name="Spatafora J.W."/>
            <person name="Visel A."/>
            <person name="Grigoriev I.V."/>
        </authorList>
    </citation>
    <scope>NUCLEOTIDE SEQUENCE [LARGE SCALE GENOMIC DNA]</scope>
    <source>
        <strain evidence="4 5">ATCC 12442</strain>
    </source>
</reference>
<feature type="domain" description="LysM" evidence="3">
    <location>
        <begin position="101"/>
        <end position="145"/>
    </location>
</feature>
<dbReference type="AlphaFoldDB" id="A0A1Y1WDQ9"/>
<dbReference type="GeneID" id="63803805"/>
<dbReference type="PANTHER" id="PTHR34997:SF1">
    <property type="entry name" value="PEPTIDOGLYCAN-BINDING LYSIN DOMAIN"/>
    <property type="match status" value="1"/>
</dbReference>